<gene>
    <name evidence="2" type="ORF">DARMORV10_C04P65250.1</name>
</gene>
<reference evidence="2" key="1">
    <citation type="submission" date="2021-01" db="EMBL/GenBank/DDBJ databases">
        <authorList>
            <consortium name="Genoscope - CEA"/>
            <person name="William W."/>
        </authorList>
    </citation>
    <scope>NUCLEOTIDE SEQUENCE</scope>
</reference>
<organism evidence="2">
    <name type="scientific">Brassica napus</name>
    <name type="common">Rape</name>
    <dbReference type="NCBI Taxonomy" id="3708"/>
    <lineage>
        <taxon>Eukaryota</taxon>
        <taxon>Viridiplantae</taxon>
        <taxon>Streptophyta</taxon>
        <taxon>Embryophyta</taxon>
        <taxon>Tracheophyta</taxon>
        <taxon>Spermatophyta</taxon>
        <taxon>Magnoliopsida</taxon>
        <taxon>eudicotyledons</taxon>
        <taxon>Gunneridae</taxon>
        <taxon>Pentapetalae</taxon>
        <taxon>rosids</taxon>
        <taxon>malvids</taxon>
        <taxon>Brassicales</taxon>
        <taxon>Brassicaceae</taxon>
        <taxon>Brassiceae</taxon>
        <taxon>Brassica</taxon>
    </lineage>
</organism>
<protein>
    <submittedName>
        <fullName evidence="2">(rape) hypothetical protein</fullName>
    </submittedName>
</protein>
<dbReference type="EMBL" id="HG994368">
    <property type="protein sequence ID" value="CAF1867818.1"/>
    <property type="molecule type" value="Genomic_DNA"/>
</dbReference>
<evidence type="ECO:0000313" key="2">
    <source>
        <dbReference type="EMBL" id="CAF1867818.1"/>
    </source>
</evidence>
<proteinExistence type="predicted"/>
<dbReference type="Proteomes" id="UP001295469">
    <property type="component" value="Chromosome C04"/>
</dbReference>
<name>A0A816JIX8_BRANA</name>
<feature type="region of interest" description="Disordered" evidence="1">
    <location>
        <begin position="35"/>
        <end position="74"/>
    </location>
</feature>
<dbReference type="AlphaFoldDB" id="A0A816JIX8"/>
<accession>A0A816JIX8</accession>
<sequence length="91" mass="9870">MQRQNRFDRRSQTGSRNPVLWRSFVAIFRIGGGCKHAPSRGTHTPPSRARGDIRSRLPPENVEPGASGLGGMTRFASGRRGNLLGGVVDVS</sequence>
<evidence type="ECO:0000256" key="1">
    <source>
        <dbReference type="SAM" id="MobiDB-lite"/>
    </source>
</evidence>